<protein>
    <submittedName>
        <fullName evidence="1">Methyl-accepting chemotaxis protein</fullName>
    </submittedName>
</protein>
<reference evidence="1" key="1">
    <citation type="submission" date="2024-12" db="EMBL/GenBank/DDBJ databases">
        <authorList>
            <person name="Wu N."/>
        </authorList>
    </citation>
    <scope>NUCLEOTIDE SEQUENCE</scope>
    <source>
        <strain evidence="1">P15</strain>
    </source>
</reference>
<gene>
    <name evidence="1" type="ORF">ACI1P1_04060</name>
</gene>
<evidence type="ECO:0000313" key="1">
    <source>
        <dbReference type="EMBL" id="MFM9327470.1"/>
    </source>
</evidence>
<dbReference type="Proteomes" id="UP001631969">
    <property type="component" value="Unassembled WGS sequence"/>
</dbReference>
<organism evidence="1 2">
    <name type="scientific">Paenibacillus mesotrionivorans</name>
    <dbReference type="NCBI Taxonomy" id="3160968"/>
    <lineage>
        <taxon>Bacteria</taxon>
        <taxon>Bacillati</taxon>
        <taxon>Bacillota</taxon>
        <taxon>Bacilli</taxon>
        <taxon>Bacillales</taxon>
        <taxon>Paenibacillaceae</taxon>
        <taxon>Paenibacillus</taxon>
    </lineage>
</organism>
<name>A0ACC7NTI8_9BACL</name>
<dbReference type="EMBL" id="JBJURJ010000002">
    <property type="protein sequence ID" value="MFM9327470.1"/>
    <property type="molecule type" value="Genomic_DNA"/>
</dbReference>
<evidence type="ECO:0000313" key="2">
    <source>
        <dbReference type="Proteomes" id="UP001631969"/>
    </source>
</evidence>
<comment type="caution">
    <text evidence="1">The sequence shown here is derived from an EMBL/GenBank/DDBJ whole genome shotgun (WGS) entry which is preliminary data.</text>
</comment>
<sequence length="588" mass="62317">MNWFANRKTSQKMGFLVGLMIVMLLLTGGIGFQKLHVAARDMNAMYENTVVPIAALIQLQNASSGMEKGLMQYSGASAADRQEQIAAAMENQRTQLTGLLDTIKQRDLDAKSQELLTTIEAALTQYTEDMVPVLQEMANRGAGGQPGAAGAVPGGAATAAAEGAPPFEAGQEQLAKLATAIQELTEYSTDMAKEVTLQVEASAKAASRSILLLGGVAVVLSAALGWWISRQLSIPIRRIARVAEQVAAGDLRVEPLAISRKDELGELGGSVDRMLESLKNLIHRLAASSTVVEQSSRVLLDQAVRTEAAGLAISQAVHETDEGARTQSIQVGQMTGILQEMAAAIRMTAASGESAASASTRSAEQAGLGLQVIGRAMAEMETVCHDVQEAAEQMTQLDKEAARISEIAGLIKEISSQTNLLALNASIEAARAGEHGRGFAVVAEEVRKLAEEAKESSERAADAVKLLRRGTQQAAEQMRRNAQGAEAGMKSALEAGAMFKEIAAEVDSVSALMTDLSAAVEEAFAGSEEIVSQAEGLRGIADLSFDRSKKAAEQAGETVSAMKEIRRYSERLEQESKDLSRVMGEFSL</sequence>
<proteinExistence type="predicted"/>
<keyword evidence="2" id="KW-1185">Reference proteome</keyword>
<accession>A0ACC7NTI8</accession>